<dbReference type="OrthoDB" id="5553410at2759"/>
<dbReference type="Gene3D" id="3.20.180.10">
    <property type="entry name" value="PNP-oxidase-like"/>
    <property type="match status" value="1"/>
</dbReference>
<dbReference type="AlphaFoldDB" id="A0A8H6YQD7"/>
<dbReference type="InterPro" id="IPR028110">
    <property type="entry name" value="TMEM254"/>
</dbReference>
<dbReference type="InterPro" id="IPR019595">
    <property type="entry name" value="DUF2470"/>
</dbReference>
<feature type="domain" description="DUF2470" evidence="1">
    <location>
        <begin position="20"/>
        <end position="82"/>
    </location>
</feature>
<accession>A0A8H6YQD7</accession>
<dbReference type="InterPro" id="IPR037119">
    <property type="entry name" value="Haem_oxidase_HugZ-like_sf"/>
</dbReference>
<comment type="caution">
    <text evidence="2">The sequence shown here is derived from an EMBL/GenBank/DDBJ whole genome shotgun (WGS) entry which is preliminary data.</text>
</comment>
<protein>
    <recommendedName>
        <fullName evidence="1">DUF2470 domain-containing protein</fullName>
    </recommendedName>
</protein>
<keyword evidence="3" id="KW-1185">Reference proteome</keyword>
<organism evidence="2 3">
    <name type="scientific">Mycena venus</name>
    <dbReference type="NCBI Taxonomy" id="2733690"/>
    <lineage>
        <taxon>Eukaryota</taxon>
        <taxon>Fungi</taxon>
        <taxon>Dikarya</taxon>
        <taxon>Basidiomycota</taxon>
        <taxon>Agaricomycotina</taxon>
        <taxon>Agaricomycetes</taxon>
        <taxon>Agaricomycetidae</taxon>
        <taxon>Agaricales</taxon>
        <taxon>Marasmiineae</taxon>
        <taxon>Mycenaceae</taxon>
        <taxon>Mycena</taxon>
    </lineage>
</organism>
<reference evidence="2" key="1">
    <citation type="submission" date="2020-05" db="EMBL/GenBank/DDBJ databases">
        <title>Mycena genomes resolve the evolution of fungal bioluminescence.</title>
        <authorList>
            <person name="Tsai I.J."/>
        </authorList>
    </citation>
    <scope>NUCLEOTIDE SEQUENCE</scope>
    <source>
        <strain evidence="2">CCC161011</strain>
    </source>
</reference>
<gene>
    <name evidence="2" type="ORF">MVEN_00404500</name>
</gene>
<evidence type="ECO:0000313" key="2">
    <source>
        <dbReference type="EMBL" id="KAF7365325.1"/>
    </source>
</evidence>
<evidence type="ECO:0000259" key="1">
    <source>
        <dbReference type="Pfam" id="PF10615"/>
    </source>
</evidence>
<evidence type="ECO:0000313" key="3">
    <source>
        <dbReference type="Proteomes" id="UP000620124"/>
    </source>
</evidence>
<sequence>MSDDVAAKAHLLKDILSPPALVAIAKWYGKVDDVSSAQMAAINSKSMTLTCKIVGRSQKDVVITMKPKLASYKDAHDRLFEMKALAQEGLGQVKPPKIRSFRLQPTGIPDGIFIFTLFPYLMFSPPHGGSSLFVPAQLAQSYVDVKYIGMAFAAGVGWHALNTLYTWTLCWKHSIPFGASVAYTGMTMFTGFHTWVDLKKRIREARIEAAKKSQ</sequence>
<name>A0A8H6YQD7_9AGAR</name>
<dbReference type="EMBL" id="JACAZI010000003">
    <property type="protein sequence ID" value="KAF7365325.1"/>
    <property type="molecule type" value="Genomic_DNA"/>
</dbReference>
<dbReference type="Pfam" id="PF10615">
    <property type="entry name" value="DUF2470"/>
    <property type="match status" value="1"/>
</dbReference>
<dbReference type="Proteomes" id="UP000620124">
    <property type="component" value="Unassembled WGS sequence"/>
</dbReference>
<proteinExistence type="predicted"/>
<dbReference type="Pfam" id="PF14934">
    <property type="entry name" value="TMEM254"/>
    <property type="match status" value="1"/>
</dbReference>